<evidence type="ECO:0000256" key="11">
    <source>
        <dbReference type="ARBA" id="ARBA00023225"/>
    </source>
</evidence>
<feature type="transmembrane region" description="Helical" evidence="13">
    <location>
        <begin position="194"/>
        <end position="212"/>
    </location>
</feature>
<dbReference type="Pfam" id="PF01312">
    <property type="entry name" value="Bac_export_2"/>
    <property type="match status" value="1"/>
</dbReference>
<dbReference type="NCBIfam" id="TIGR00328">
    <property type="entry name" value="flhB"/>
    <property type="match status" value="1"/>
</dbReference>
<evidence type="ECO:0000256" key="6">
    <source>
        <dbReference type="ARBA" id="ARBA00022692"/>
    </source>
</evidence>
<dbReference type="InterPro" id="IPR029025">
    <property type="entry name" value="T3SS_substrate_exporter_C"/>
</dbReference>
<evidence type="ECO:0000256" key="9">
    <source>
        <dbReference type="ARBA" id="ARBA00022989"/>
    </source>
</evidence>
<dbReference type="Gene3D" id="3.40.1690.10">
    <property type="entry name" value="secretion proteins EscU"/>
    <property type="match status" value="1"/>
</dbReference>
<accession>A0A1H7XNA7</accession>
<name>A0A1H7XNA7_9BACT</name>
<feature type="transmembrane region" description="Helical" evidence="13">
    <location>
        <begin position="90"/>
        <end position="110"/>
    </location>
</feature>
<gene>
    <name evidence="13" type="primary">flhB</name>
    <name evidence="15" type="ORF">SAMN04489760_11181</name>
</gene>
<evidence type="ECO:0000256" key="8">
    <source>
        <dbReference type="ARBA" id="ARBA00022927"/>
    </source>
</evidence>
<feature type="region of interest" description="Disordered" evidence="14">
    <location>
        <begin position="1"/>
        <end position="27"/>
    </location>
</feature>
<keyword evidence="15" id="KW-0969">Cilium</keyword>
<dbReference type="PANTHER" id="PTHR30531:SF12">
    <property type="entry name" value="FLAGELLAR BIOSYNTHETIC PROTEIN FLHB"/>
    <property type="match status" value="1"/>
</dbReference>
<dbReference type="EMBL" id="FOBS01000011">
    <property type="protein sequence ID" value="SEM35412.1"/>
    <property type="molecule type" value="Genomic_DNA"/>
</dbReference>
<dbReference type="InterPro" id="IPR006135">
    <property type="entry name" value="T3SS_substrate_exporter"/>
</dbReference>
<reference evidence="15 16" key="1">
    <citation type="submission" date="2016-10" db="EMBL/GenBank/DDBJ databases">
        <authorList>
            <person name="de Groot N.N."/>
        </authorList>
    </citation>
    <scope>NUCLEOTIDE SEQUENCE [LARGE SCALE GENOMIC DNA]</scope>
    <source>
        <strain evidence="15 16">DSM 8423</strain>
    </source>
</reference>
<dbReference type="AlphaFoldDB" id="A0A1H7XNA7"/>
<dbReference type="STRING" id="43775.SAMN04489760_11181"/>
<dbReference type="SUPFAM" id="SSF160544">
    <property type="entry name" value="EscU C-terminal domain-like"/>
    <property type="match status" value="1"/>
</dbReference>
<evidence type="ECO:0000256" key="3">
    <source>
        <dbReference type="ARBA" id="ARBA00021622"/>
    </source>
</evidence>
<dbReference type="Gene3D" id="6.10.250.2080">
    <property type="match status" value="1"/>
</dbReference>
<keyword evidence="9 13" id="KW-1133">Transmembrane helix</keyword>
<keyword evidence="10 13" id="KW-0472">Membrane</keyword>
<organism evidence="15 16">
    <name type="scientific">Syntrophus gentianae</name>
    <dbReference type="NCBI Taxonomy" id="43775"/>
    <lineage>
        <taxon>Bacteria</taxon>
        <taxon>Pseudomonadati</taxon>
        <taxon>Thermodesulfobacteriota</taxon>
        <taxon>Syntrophia</taxon>
        <taxon>Syntrophales</taxon>
        <taxon>Syntrophaceae</taxon>
        <taxon>Syntrophus</taxon>
    </lineage>
</organism>
<sequence>MAEQDKDQERTEEATPKRREEAREEGQVARSRDLSSVAILGSCLLYFYFGAGSFVSRLMDLMKSSFSSLDSSTVTTENIQSLLSSSVFKMLSIMAPFMLTVCIAALLANVMQVGLKITTKAIQPKWSKIDPLKGFARLFSLQSLVEFIKSILKMCIVGFVAYLTVKNELTDILPLVNKSVWAITIYITKTSFKILLTTSWVLILLAIVDYLYQRWEYERNLKMSRQEIKDENKSTEGDPIIKARIRRLQREMARKRMMANVPKADVIITNPTHLAIALKYDKGSMIAPTVIAKGAGYVAEKIKEIARENGIPTIENKPVAQVLYKSVEVNGTIPDSLYKAVAEILAYVYSLNQE</sequence>
<protein>
    <recommendedName>
        <fullName evidence="3 13">Flagellar biosynthetic protein FlhB</fullName>
    </recommendedName>
</protein>
<dbReference type="InterPro" id="IPR006136">
    <property type="entry name" value="FlhB"/>
</dbReference>
<dbReference type="RefSeq" id="WP_093883423.1">
    <property type="nucleotide sequence ID" value="NZ_FOBS01000011.1"/>
</dbReference>
<dbReference type="OrthoDB" id="9807950at2"/>
<keyword evidence="7 13" id="KW-1005">Bacterial flagellum biogenesis</keyword>
<comment type="subcellular location">
    <subcellularLocation>
        <location evidence="1">Cell membrane</location>
        <topology evidence="1">Multi-pass membrane protein</topology>
    </subcellularLocation>
</comment>
<evidence type="ECO:0000313" key="16">
    <source>
        <dbReference type="Proteomes" id="UP000198744"/>
    </source>
</evidence>
<evidence type="ECO:0000256" key="13">
    <source>
        <dbReference type="RuleBase" id="RU364091"/>
    </source>
</evidence>
<feature type="transmembrane region" description="Helical" evidence="13">
    <location>
        <begin position="37"/>
        <end position="59"/>
    </location>
</feature>
<dbReference type="GO" id="GO:0009306">
    <property type="term" value="P:protein secretion"/>
    <property type="evidence" value="ECO:0007669"/>
    <property type="project" value="InterPro"/>
</dbReference>
<evidence type="ECO:0000256" key="12">
    <source>
        <dbReference type="ARBA" id="ARBA00025078"/>
    </source>
</evidence>
<evidence type="ECO:0000256" key="7">
    <source>
        <dbReference type="ARBA" id="ARBA00022795"/>
    </source>
</evidence>
<evidence type="ECO:0000313" key="15">
    <source>
        <dbReference type="EMBL" id="SEM35412.1"/>
    </source>
</evidence>
<evidence type="ECO:0000256" key="4">
    <source>
        <dbReference type="ARBA" id="ARBA00022448"/>
    </source>
</evidence>
<keyword evidence="4 13" id="KW-0813">Transport</keyword>
<evidence type="ECO:0000256" key="10">
    <source>
        <dbReference type="ARBA" id="ARBA00023136"/>
    </source>
</evidence>
<keyword evidence="6 13" id="KW-0812">Transmembrane</keyword>
<keyword evidence="15" id="KW-0966">Cell projection</keyword>
<dbReference type="GO" id="GO:0044780">
    <property type="term" value="P:bacterial-type flagellum assembly"/>
    <property type="evidence" value="ECO:0007669"/>
    <property type="project" value="InterPro"/>
</dbReference>
<evidence type="ECO:0000256" key="5">
    <source>
        <dbReference type="ARBA" id="ARBA00022475"/>
    </source>
</evidence>
<keyword evidence="16" id="KW-1185">Reference proteome</keyword>
<dbReference type="PANTHER" id="PTHR30531">
    <property type="entry name" value="FLAGELLAR BIOSYNTHETIC PROTEIN FLHB"/>
    <property type="match status" value="1"/>
</dbReference>
<dbReference type="Proteomes" id="UP000198744">
    <property type="component" value="Unassembled WGS sequence"/>
</dbReference>
<comment type="function">
    <text evidence="12 13">Required for formation of the rod structure in the basal body of the flagellar apparatus. Together with FliI and FliH, may constitute the export apparatus of flagellin.</text>
</comment>
<evidence type="ECO:0000256" key="2">
    <source>
        <dbReference type="ARBA" id="ARBA00010690"/>
    </source>
</evidence>
<dbReference type="GO" id="GO:0005886">
    <property type="term" value="C:plasma membrane"/>
    <property type="evidence" value="ECO:0007669"/>
    <property type="project" value="UniProtKB-SubCell"/>
</dbReference>
<dbReference type="PRINTS" id="PR00950">
    <property type="entry name" value="TYPE3IMSPROT"/>
</dbReference>
<keyword evidence="11 13" id="KW-1006">Bacterial flagellum protein export</keyword>
<comment type="similarity">
    <text evidence="2 13">Belongs to the type III secretion exporter family.</text>
</comment>
<comment type="caution">
    <text evidence="13">Lacks conserved residue(s) required for the propagation of feature annotation.</text>
</comment>
<keyword evidence="15" id="KW-0282">Flagellum</keyword>
<keyword evidence="8 13" id="KW-0653">Protein transport</keyword>
<evidence type="ECO:0000256" key="1">
    <source>
        <dbReference type="ARBA" id="ARBA00004651"/>
    </source>
</evidence>
<proteinExistence type="inferred from homology"/>
<evidence type="ECO:0000256" key="14">
    <source>
        <dbReference type="SAM" id="MobiDB-lite"/>
    </source>
</evidence>
<keyword evidence="5 13" id="KW-1003">Cell membrane</keyword>